<gene>
    <name evidence="1" type="ORF">GCM10012278_65910</name>
</gene>
<dbReference type="Proteomes" id="UP000660745">
    <property type="component" value="Unassembled WGS sequence"/>
</dbReference>
<keyword evidence="2" id="KW-1185">Reference proteome</keyword>
<proteinExistence type="predicted"/>
<dbReference type="AlphaFoldDB" id="A0A918AAP3"/>
<sequence length="159" mass="17586">MLMVIAASLWWSGAVAPHIRWEIIGFFLRADVDENGVLSTSMYIDVENEGLVPFTLTDISMEIPGFRLLPAEARDDAASVTVRSGDMGTLRRTLVITDCAAVPHEPQPIRFTYTTWLDSGTAEVTWGSWWLEGSGERIPIAWQRGLATQVCNGAVSSEW</sequence>
<protein>
    <submittedName>
        <fullName evidence="1">Uncharacterized protein</fullName>
    </submittedName>
</protein>
<reference evidence="1" key="2">
    <citation type="submission" date="2020-09" db="EMBL/GenBank/DDBJ databases">
        <authorList>
            <person name="Sun Q."/>
            <person name="Zhou Y."/>
        </authorList>
    </citation>
    <scope>NUCLEOTIDE SEQUENCE</scope>
    <source>
        <strain evidence="1">CGMCC 4.7430</strain>
    </source>
</reference>
<reference evidence="1" key="1">
    <citation type="journal article" date="2014" name="Int. J. Syst. Evol. Microbiol.">
        <title>Complete genome sequence of Corynebacterium casei LMG S-19264T (=DSM 44701T), isolated from a smear-ripened cheese.</title>
        <authorList>
            <consortium name="US DOE Joint Genome Institute (JGI-PGF)"/>
            <person name="Walter F."/>
            <person name="Albersmeier A."/>
            <person name="Kalinowski J."/>
            <person name="Ruckert C."/>
        </authorList>
    </citation>
    <scope>NUCLEOTIDE SEQUENCE</scope>
    <source>
        <strain evidence="1">CGMCC 4.7430</strain>
    </source>
</reference>
<comment type="caution">
    <text evidence="1">The sequence shown here is derived from an EMBL/GenBank/DDBJ whole genome shotgun (WGS) entry which is preliminary data.</text>
</comment>
<evidence type="ECO:0000313" key="2">
    <source>
        <dbReference type="Proteomes" id="UP000660745"/>
    </source>
</evidence>
<organism evidence="1 2">
    <name type="scientific">Nonomuraea glycinis</name>
    <dbReference type="NCBI Taxonomy" id="2047744"/>
    <lineage>
        <taxon>Bacteria</taxon>
        <taxon>Bacillati</taxon>
        <taxon>Actinomycetota</taxon>
        <taxon>Actinomycetes</taxon>
        <taxon>Streptosporangiales</taxon>
        <taxon>Streptosporangiaceae</taxon>
        <taxon>Nonomuraea</taxon>
    </lineage>
</organism>
<accession>A0A918AAP3</accession>
<name>A0A918AAP3_9ACTN</name>
<evidence type="ECO:0000313" key="1">
    <source>
        <dbReference type="EMBL" id="GGP13579.1"/>
    </source>
</evidence>
<dbReference type="EMBL" id="BMNK01000014">
    <property type="protein sequence ID" value="GGP13579.1"/>
    <property type="molecule type" value="Genomic_DNA"/>
</dbReference>